<evidence type="ECO:0000259" key="3">
    <source>
        <dbReference type="SMART" id="SM00331"/>
    </source>
</evidence>
<dbReference type="InterPro" id="IPR036457">
    <property type="entry name" value="PPM-type-like_dom_sf"/>
</dbReference>
<dbReference type="PANTHER" id="PTHR43156">
    <property type="entry name" value="STAGE II SPORULATION PROTEIN E-RELATED"/>
    <property type="match status" value="1"/>
</dbReference>
<feature type="domain" description="PPM-type phosphatase" evidence="3">
    <location>
        <begin position="238"/>
        <end position="452"/>
    </location>
</feature>
<dbReference type="SUPFAM" id="SSF55781">
    <property type="entry name" value="GAF domain-like"/>
    <property type="match status" value="1"/>
</dbReference>
<dbReference type="Proteomes" id="UP001301731">
    <property type="component" value="Chromosome"/>
</dbReference>
<dbReference type="RefSeq" id="WP_318108481.1">
    <property type="nucleotide sequence ID" value="NZ_CP137573.1"/>
</dbReference>
<feature type="compositionally biased region" description="Low complexity" evidence="2">
    <location>
        <begin position="13"/>
        <end position="27"/>
    </location>
</feature>
<gene>
    <name evidence="4" type="ORF">R2D22_32000</name>
</gene>
<dbReference type="InterPro" id="IPR036890">
    <property type="entry name" value="HATPase_C_sf"/>
</dbReference>
<keyword evidence="1" id="KW-0378">Hydrolase</keyword>
<dbReference type="CDD" id="cd16936">
    <property type="entry name" value="HATPase_RsbW-like"/>
    <property type="match status" value="1"/>
</dbReference>
<dbReference type="InterPro" id="IPR029016">
    <property type="entry name" value="GAF-like_dom_sf"/>
</dbReference>
<dbReference type="Gene3D" id="3.30.565.10">
    <property type="entry name" value="Histidine kinase-like ATPase, C-terminal domain"/>
    <property type="match status" value="1"/>
</dbReference>
<dbReference type="PANTHER" id="PTHR43156:SF2">
    <property type="entry name" value="STAGE II SPORULATION PROTEIN E"/>
    <property type="match status" value="1"/>
</dbReference>
<evidence type="ECO:0000313" key="4">
    <source>
        <dbReference type="EMBL" id="WOX25755.1"/>
    </source>
</evidence>
<dbReference type="Gene3D" id="3.60.40.10">
    <property type="entry name" value="PPM-type phosphatase domain"/>
    <property type="match status" value="1"/>
</dbReference>
<keyword evidence="5" id="KW-1185">Reference proteome</keyword>
<dbReference type="InterPro" id="IPR003018">
    <property type="entry name" value="GAF"/>
</dbReference>
<dbReference type="Gene3D" id="3.30.450.40">
    <property type="match status" value="1"/>
</dbReference>
<dbReference type="Pfam" id="PF01590">
    <property type="entry name" value="GAF"/>
    <property type="match status" value="1"/>
</dbReference>
<dbReference type="InterPro" id="IPR003594">
    <property type="entry name" value="HATPase_dom"/>
</dbReference>
<accession>A0ABZ0M2A0</accession>
<dbReference type="InterPro" id="IPR052016">
    <property type="entry name" value="Bact_Sigma-Reg"/>
</dbReference>
<evidence type="ECO:0000256" key="2">
    <source>
        <dbReference type="SAM" id="MobiDB-lite"/>
    </source>
</evidence>
<protein>
    <submittedName>
        <fullName evidence="4">SpoIIE family protein phosphatase</fullName>
    </submittedName>
</protein>
<dbReference type="Pfam" id="PF07228">
    <property type="entry name" value="SpoIIE"/>
    <property type="match status" value="1"/>
</dbReference>
<dbReference type="Pfam" id="PF13581">
    <property type="entry name" value="HATPase_c_2"/>
    <property type="match status" value="1"/>
</dbReference>
<organism evidence="4 5">
    <name type="scientific">Streptomyces solicathayae</name>
    <dbReference type="NCBI Taxonomy" id="3081768"/>
    <lineage>
        <taxon>Bacteria</taxon>
        <taxon>Bacillati</taxon>
        <taxon>Actinomycetota</taxon>
        <taxon>Actinomycetes</taxon>
        <taxon>Kitasatosporales</taxon>
        <taxon>Streptomycetaceae</taxon>
        <taxon>Streptomyces</taxon>
    </lineage>
</organism>
<evidence type="ECO:0000313" key="5">
    <source>
        <dbReference type="Proteomes" id="UP001301731"/>
    </source>
</evidence>
<dbReference type="InterPro" id="IPR001932">
    <property type="entry name" value="PPM-type_phosphatase-like_dom"/>
</dbReference>
<evidence type="ECO:0000256" key="1">
    <source>
        <dbReference type="ARBA" id="ARBA00022801"/>
    </source>
</evidence>
<dbReference type="SUPFAM" id="SSF55874">
    <property type="entry name" value="ATPase domain of HSP90 chaperone/DNA topoisomerase II/histidine kinase"/>
    <property type="match status" value="1"/>
</dbReference>
<feature type="region of interest" description="Disordered" evidence="2">
    <location>
        <begin position="1"/>
        <end position="32"/>
    </location>
</feature>
<dbReference type="EMBL" id="CP137573">
    <property type="protein sequence ID" value="WOX25755.1"/>
    <property type="molecule type" value="Genomic_DNA"/>
</dbReference>
<sequence>MTVAPEPDPDPDPAAGAEARAGAEPGPSTGSTALLLSDAASRIGSSLDVFQTAEDLVDLLVPALGDMSSVALTESVLVGDEPLPVFDPHEQRRVVAAKHAHGPRPPAMVQVGEQAPLVPELPDFGRLYKGGVALWTHEDAVEALGGDSELFKRLVPPGMRQTLGASLFARGVAVGYVAVARTRDPRPFGEEDMRILRELATRAGLAVDNARRFTREHRMAVTLQRSLLPPASTDIAAAETAGTYLEAEGALSVGGDWFDVIPLASLRVALVVGDVIGHGLRATATMARLRAAVQTLSHLDLPPDDVLLHLDDLVHRLAAEAEHPDVVGASCLYAVYDPITGRCRLAAAGHPRPVVVTPDGAARYLDVDPGPLLGVGGIPFEVSDVLLPTGSTLVLYSDGLTGRDEQPAALLDHLSATCRPGRPLADIGDGLVRTAPRTSPPADDVAVLLARLRTVPPDDTAEWTYPADVAEVARAREAVAGRLSDWGLDELVFTTELIVSELVTNAIRHVGSGVTLRLIVDRSRDRVLVCEVSDTGNAQPRLRRARDTDEGGRGLFLVAQLSSRWGSRYGASGKTIWVEQPID</sequence>
<reference evidence="4 5" key="1">
    <citation type="submission" date="2023-10" db="EMBL/GenBank/DDBJ databases">
        <title>The genome sequence of Streptomyces sp. HUAS YS2.</title>
        <authorList>
            <person name="Mo P."/>
        </authorList>
    </citation>
    <scope>NUCLEOTIDE SEQUENCE [LARGE SCALE GENOMIC DNA]</scope>
    <source>
        <strain evidence="4 5">HUAS YS2</strain>
    </source>
</reference>
<dbReference type="SUPFAM" id="SSF81606">
    <property type="entry name" value="PP2C-like"/>
    <property type="match status" value="1"/>
</dbReference>
<proteinExistence type="predicted"/>
<name>A0ABZ0M2A0_9ACTN</name>
<dbReference type="SMART" id="SM00331">
    <property type="entry name" value="PP2C_SIG"/>
    <property type="match status" value="1"/>
</dbReference>